<sequence>MHSLCSNYKIRKPCWFFNLPFWTPFVLFRTLLPTAALLCSVGCFRCRCLVVSLPALWCIVDDTAVPAFLVVVTSLEDRLLWFVLVLLDWTCWCRWSHYPWFSDLVGKLLTSRFNMHCAASVHSTIF</sequence>
<keyword evidence="1" id="KW-1133">Transmembrane helix</keyword>
<name>A0A8D8H0E1_CULPI</name>
<proteinExistence type="predicted"/>
<dbReference type="AlphaFoldDB" id="A0A8D8H0E1"/>
<accession>A0A8D8H0E1</accession>
<organism evidence="2">
    <name type="scientific">Culex pipiens</name>
    <name type="common">House mosquito</name>
    <dbReference type="NCBI Taxonomy" id="7175"/>
    <lineage>
        <taxon>Eukaryota</taxon>
        <taxon>Metazoa</taxon>
        <taxon>Ecdysozoa</taxon>
        <taxon>Arthropoda</taxon>
        <taxon>Hexapoda</taxon>
        <taxon>Insecta</taxon>
        <taxon>Pterygota</taxon>
        <taxon>Neoptera</taxon>
        <taxon>Endopterygota</taxon>
        <taxon>Diptera</taxon>
        <taxon>Nematocera</taxon>
        <taxon>Culicoidea</taxon>
        <taxon>Culicidae</taxon>
        <taxon>Culicinae</taxon>
        <taxon>Culicini</taxon>
        <taxon>Culex</taxon>
        <taxon>Culex</taxon>
    </lineage>
</organism>
<evidence type="ECO:0000256" key="1">
    <source>
        <dbReference type="SAM" id="Phobius"/>
    </source>
</evidence>
<evidence type="ECO:0000313" key="2">
    <source>
        <dbReference type="EMBL" id="CAG6525826.1"/>
    </source>
</evidence>
<keyword evidence="1" id="KW-0472">Membrane</keyword>
<dbReference type="EMBL" id="HBUE01192477">
    <property type="protein sequence ID" value="CAG6525826.1"/>
    <property type="molecule type" value="Transcribed_RNA"/>
</dbReference>
<feature type="transmembrane region" description="Helical" evidence="1">
    <location>
        <begin position="48"/>
        <end position="72"/>
    </location>
</feature>
<protein>
    <submittedName>
        <fullName evidence="2">(northern house mosquito) hypothetical protein</fullName>
    </submittedName>
</protein>
<feature type="transmembrane region" description="Helical" evidence="1">
    <location>
        <begin position="21"/>
        <end position="41"/>
    </location>
</feature>
<keyword evidence="1" id="KW-0812">Transmembrane</keyword>
<reference evidence="2" key="1">
    <citation type="submission" date="2021-05" db="EMBL/GenBank/DDBJ databases">
        <authorList>
            <person name="Alioto T."/>
            <person name="Alioto T."/>
            <person name="Gomez Garrido J."/>
        </authorList>
    </citation>
    <scope>NUCLEOTIDE SEQUENCE</scope>
</reference>
<dbReference type="EMBL" id="HBUE01298414">
    <property type="protein sequence ID" value="CAG6577536.1"/>
    <property type="molecule type" value="Transcribed_RNA"/>
</dbReference>